<sequence>MLLHSRPWFRLRGTRSPRKIVSAATSVTTLAVLAGLAVQPGPVRLNAEPVSGYPEWVVHEGLNDRTD</sequence>
<keyword evidence="1" id="KW-1133">Transmembrane helix</keyword>
<dbReference type="EMBL" id="BAAAVM010000003">
    <property type="protein sequence ID" value="GAA3120323.1"/>
    <property type="molecule type" value="Genomic_DNA"/>
</dbReference>
<comment type="caution">
    <text evidence="2">The sequence shown here is derived from an EMBL/GenBank/DDBJ whole genome shotgun (WGS) entry which is preliminary data.</text>
</comment>
<name>A0ABP6MQM1_9ACTN</name>
<dbReference type="Proteomes" id="UP001500893">
    <property type="component" value="Unassembled WGS sequence"/>
</dbReference>
<accession>A0ABP6MQM1</accession>
<keyword evidence="3" id="KW-1185">Reference proteome</keyword>
<keyword evidence="1" id="KW-0812">Transmembrane</keyword>
<reference evidence="3" key="1">
    <citation type="journal article" date="2019" name="Int. J. Syst. Evol. Microbiol.">
        <title>The Global Catalogue of Microorganisms (GCM) 10K type strain sequencing project: providing services to taxonomists for standard genome sequencing and annotation.</title>
        <authorList>
            <consortium name="The Broad Institute Genomics Platform"/>
            <consortium name="The Broad Institute Genome Sequencing Center for Infectious Disease"/>
            <person name="Wu L."/>
            <person name="Ma J."/>
        </authorList>
    </citation>
    <scope>NUCLEOTIDE SEQUENCE [LARGE SCALE GENOMIC DNA]</scope>
    <source>
        <strain evidence="3">JCM 11574</strain>
    </source>
</reference>
<gene>
    <name evidence="2" type="ORF">GCM10010521_04640</name>
</gene>
<evidence type="ECO:0000313" key="3">
    <source>
        <dbReference type="Proteomes" id="UP001500893"/>
    </source>
</evidence>
<protein>
    <submittedName>
        <fullName evidence="2">Uncharacterized protein</fullName>
    </submittedName>
</protein>
<proteinExistence type="predicted"/>
<organism evidence="2 3">
    <name type="scientific">Streptomyces rameus</name>
    <dbReference type="NCBI Taxonomy" id="68261"/>
    <lineage>
        <taxon>Bacteria</taxon>
        <taxon>Bacillati</taxon>
        <taxon>Actinomycetota</taxon>
        <taxon>Actinomycetes</taxon>
        <taxon>Kitasatosporales</taxon>
        <taxon>Streptomycetaceae</taxon>
        <taxon>Streptomyces</taxon>
    </lineage>
</organism>
<keyword evidence="1" id="KW-0472">Membrane</keyword>
<evidence type="ECO:0000256" key="1">
    <source>
        <dbReference type="SAM" id="Phobius"/>
    </source>
</evidence>
<feature type="transmembrane region" description="Helical" evidence="1">
    <location>
        <begin position="20"/>
        <end position="38"/>
    </location>
</feature>
<evidence type="ECO:0000313" key="2">
    <source>
        <dbReference type="EMBL" id="GAA3120323.1"/>
    </source>
</evidence>